<proteinExistence type="predicted"/>
<sequence>MELADPLRSSRSILICAGRHDGRFRSRVSAHRKWLAAPRQDQPSAIWRGSFQTSLERSALCGI</sequence>
<dbReference type="Proteomes" id="UP000287651">
    <property type="component" value="Unassembled WGS sequence"/>
</dbReference>
<dbReference type="AlphaFoldDB" id="A0A427ASP6"/>
<organism evidence="1 2">
    <name type="scientific">Ensete ventricosum</name>
    <name type="common">Abyssinian banana</name>
    <name type="synonym">Musa ensete</name>
    <dbReference type="NCBI Taxonomy" id="4639"/>
    <lineage>
        <taxon>Eukaryota</taxon>
        <taxon>Viridiplantae</taxon>
        <taxon>Streptophyta</taxon>
        <taxon>Embryophyta</taxon>
        <taxon>Tracheophyta</taxon>
        <taxon>Spermatophyta</taxon>
        <taxon>Magnoliopsida</taxon>
        <taxon>Liliopsida</taxon>
        <taxon>Zingiberales</taxon>
        <taxon>Musaceae</taxon>
        <taxon>Ensete</taxon>
    </lineage>
</organism>
<name>A0A427ASP6_ENSVE</name>
<comment type="caution">
    <text evidence="1">The sequence shown here is derived from an EMBL/GenBank/DDBJ whole genome shotgun (WGS) entry which is preliminary data.</text>
</comment>
<evidence type="ECO:0000313" key="1">
    <source>
        <dbReference type="EMBL" id="RRT79282.1"/>
    </source>
</evidence>
<evidence type="ECO:0000313" key="2">
    <source>
        <dbReference type="Proteomes" id="UP000287651"/>
    </source>
</evidence>
<dbReference type="EMBL" id="AMZH03001442">
    <property type="protein sequence ID" value="RRT79282.1"/>
    <property type="molecule type" value="Genomic_DNA"/>
</dbReference>
<gene>
    <name evidence="1" type="ORF">B296_00022219</name>
</gene>
<reference evidence="1 2" key="1">
    <citation type="journal article" date="2014" name="Agronomy (Basel)">
        <title>A Draft Genome Sequence for Ensete ventricosum, the Drought-Tolerant Tree Against Hunger.</title>
        <authorList>
            <person name="Harrison J."/>
            <person name="Moore K.A."/>
            <person name="Paszkiewicz K."/>
            <person name="Jones T."/>
            <person name="Grant M."/>
            <person name="Ambacheew D."/>
            <person name="Muzemil S."/>
            <person name="Studholme D.J."/>
        </authorList>
    </citation>
    <scope>NUCLEOTIDE SEQUENCE [LARGE SCALE GENOMIC DNA]</scope>
</reference>
<protein>
    <submittedName>
        <fullName evidence="1">Uncharacterized protein</fullName>
    </submittedName>
</protein>
<accession>A0A427ASP6</accession>